<evidence type="ECO:0000256" key="5">
    <source>
        <dbReference type="ARBA" id="ARBA00023015"/>
    </source>
</evidence>
<dbReference type="Gene3D" id="3.30.160.60">
    <property type="entry name" value="Classic Zinc Finger"/>
    <property type="match status" value="1"/>
</dbReference>
<dbReference type="PANTHER" id="PTHR45801">
    <property type="entry name" value="OS07G0101800 PROTEIN"/>
    <property type="match status" value="1"/>
</dbReference>
<gene>
    <name evidence="11" type="ORF">MERR_LOCUS99</name>
</gene>
<feature type="compositionally biased region" description="Basic and acidic residues" evidence="9">
    <location>
        <begin position="151"/>
        <end position="164"/>
    </location>
</feature>
<comment type="caution">
    <text evidence="11">The sequence shown here is derived from an EMBL/GenBank/DDBJ whole genome shotgun (WGS) entry which is preliminary data.</text>
</comment>
<accession>A0A6D2HHQ2</accession>
<keyword evidence="5" id="KW-0805">Transcription regulation</keyword>
<keyword evidence="6" id="KW-0804">Transcription</keyword>
<reference evidence="11" key="1">
    <citation type="submission" date="2020-01" db="EMBL/GenBank/DDBJ databases">
        <authorList>
            <person name="Mishra B."/>
        </authorList>
    </citation>
    <scope>NUCLEOTIDE SEQUENCE [LARGE SCALE GENOMIC DNA]</scope>
</reference>
<evidence type="ECO:0000256" key="2">
    <source>
        <dbReference type="ARBA" id="ARBA00022723"/>
    </source>
</evidence>
<feature type="domain" description="C2H2-type" evidence="10">
    <location>
        <begin position="25"/>
        <end position="52"/>
    </location>
</feature>
<protein>
    <recommendedName>
        <fullName evidence="10">C2H2-type domain-containing protein</fullName>
    </recommendedName>
</protein>
<keyword evidence="2" id="KW-0479">Metal-binding</keyword>
<evidence type="ECO:0000256" key="3">
    <source>
        <dbReference type="ARBA" id="ARBA00022771"/>
    </source>
</evidence>
<sequence length="183" mass="20467">MNNRDKQIDHGSGSDSGSGGKRRMYDCNICMRGFTNPQALGGHRNLHRKERERNNSSSSSSHSFPFSIPLPSQSLPSPLNYTNPNYNNPPPYFPTIESYHHQTYQPQINPSYNTQRFGASSLSGGGRSYADQGEFLGLDLSLGLGSVNVDNDSHRRLPDARDSQPDQDDDLDLDLRLGCHHRY</sequence>
<dbReference type="PROSITE" id="PS50157">
    <property type="entry name" value="ZINC_FINGER_C2H2_2"/>
    <property type="match status" value="1"/>
</dbReference>
<evidence type="ECO:0000256" key="9">
    <source>
        <dbReference type="SAM" id="MobiDB-lite"/>
    </source>
</evidence>
<feature type="compositionally biased region" description="Polar residues" evidence="9">
    <location>
        <begin position="106"/>
        <end position="122"/>
    </location>
</feature>
<comment type="subcellular location">
    <subcellularLocation>
        <location evidence="1">Nucleus</location>
    </subcellularLocation>
</comment>
<organism evidence="11 12">
    <name type="scientific">Microthlaspi erraticum</name>
    <dbReference type="NCBI Taxonomy" id="1685480"/>
    <lineage>
        <taxon>Eukaryota</taxon>
        <taxon>Viridiplantae</taxon>
        <taxon>Streptophyta</taxon>
        <taxon>Embryophyta</taxon>
        <taxon>Tracheophyta</taxon>
        <taxon>Spermatophyta</taxon>
        <taxon>Magnoliopsida</taxon>
        <taxon>eudicotyledons</taxon>
        <taxon>Gunneridae</taxon>
        <taxon>Pentapetalae</taxon>
        <taxon>rosids</taxon>
        <taxon>malvids</taxon>
        <taxon>Brassicales</taxon>
        <taxon>Brassicaceae</taxon>
        <taxon>Coluteocarpeae</taxon>
        <taxon>Microthlaspi</taxon>
    </lineage>
</organism>
<keyword evidence="12" id="KW-1185">Reference proteome</keyword>
<feature type="region of interest" description="Disordered" evidence="9">
    <location>
        <begin position="106"/>
        <end position="125"/>
    </location>
</feature>
<feature type="region of interest" description="Disordered" evidence="9">
    <location>
        <begin position="75"/>
        <end position="94"/>
    </location>
</feature>
<evidence type="ECO:0000256" key="8">
    <source>
        <dbReference type="PROSITE-ProRule" id="PRU00042"/>
    </source>
</evidence>
<dbReference type="InterPro" id="IPR052426">
    <property type="entry name" value="Plant_dev_regulator"/>
</dbReference>
<dbReference type="InterPro" id="IPR013087">
    <property type="entry name" value="Znf_C2H2_type"/>
</dbReference>
<proteinExistence type="predicted"/>
<dbReference type="OrthoDB" id="1108585at2759"/>
<evidence type="ECO:0000313" key="11">
    <source>
        <dbReference type="EMBL" id="CAA7012865.1"/>
    </source>
</evidence>
<dbReference type="PROSITE" id="PS00028">
    <property type="entry name" value="ZINC_FINGER_C2H2_1"/>
    <property type="match status" value="1"/>
</dbReference>
<evidence type="ECO:0000256" key="1">
    <source>
        <dbReference type="ARBA" id="ARBA00004123"/>
    </source>
</evidence>
<name>A0A6D2HHQ2_9BRAS</name>
<keyword evidence="4" id="KW-0862">Zinc</keyword>
<dbReference type="SUPFAM" id="SSF57667">
    <property type="entry name" value="beta-beta-alpha zinc fingers"/>
    <property type="match status" value="1"/>
</dbReference>
<keyword evidence="7" id="KW-0539">Nucleus</keyword>
<feature type="compositionally biased region" description="Low complexity" evidence="9">
    <location>
        <begin position="56"/>
        <end position="69"/>
    </location>
</feature>
<dbReference type="InterPro" id="IPR036236">
    <property type="entry name" value="Znf_C2H2_sf"/>
</dbReference>
<dbReference type="AlphaFoldDB" id="A0A6D2HHQ2"/>
<dbReference type="GO" id="GO:0005634">
    <property type="term" value="C:nucleus"/>
    <property type="evidence" value="ECO:0007669"/>
    <property type="project" value="UniProtKB-SubCell"/>
</dbReference>
<evidence type="ECO:0000256" key="4">
    <source>
        <dbReference type="ARBA" id="ARBA00022833"/>
    </source>
</evidence>
<evidence type="ECO:0000256" key="6">
    <source>
        <dbReference type="ARBA" id="ARBA00023163"/>
    </source>
</evidence>
<evidence type="ECO:0000259" key="10">
    <source>
        <dbReference type="PROSITE" id="PS50157"/>
    </source>
</evidence>
<evidence type="ECO:0000313" key="12">
    <source>
        <dbReference type="Proteomes" id="UP000467841"/>
    </source>
</evidence>
<evidence type="ECO:0000256" key="7">
    <source>
        <dbReference type="ARBA" id="ARBA00023242"/>
    </source>
</evidence>
<feature type="region of interest" description="Disordered" evidence="9">
    <location>
        <begin position="1"/>
        <end position="21"/>
    </location>
</feature>
<dbReference type="GO" id="GO:0008270">
    <property type="term" value="F:zinc ion binding"/>
    <property type="evidence" value="ECO:0007669"/>
    <property type="project" value="UniProtKB-KW"/>
</dbReference>
<dbReference type="PANTHER" id="PTHR45801:SF16">
    <property type="entry name" value="GENOME ASSEMBLY, CHROMOSOME: A03"/>
    <property type="match status" value="1"/>
</dbReference>
<dbReference type="Proteomes" id="UP000467841">
    <property type="component" value="Unassembled WGS sequence"/>
</dbReference>
<feature type="region of interest" description="Disordered" evidence="9">
    <location>
        <begin position="38"/>
        <end position="69"/>
    </location>
</feature>
<dbReference type="EMBL" id="CACVBM020000011">
    <property type="protein sequence ID" value="CAA7012865.1"/>
    <property type="molecule type" value="Genomic_DNA"/>
</dbReference>
<feature type="region of interest" description="Disordered" evidence="9">
    <location>
        <begin position="151"/>
        <end position="172"/>
    </location>
</feature>
<feature type="compositionally biased region" description="Low complexity" evidence="9">
    <location>
        <begin position="75"/>
        <end position="86"/>
    </location>
</feature>
<keyword evidence="3 8" id="KW-0863">Zinc-finger</keyword>